<dbReference type="EMBL" id="FODO01000005">
    <property type="protein sequence ID" value="SEO17135.1"/>
    <property type="molecule type" value="Genomic_DNA"/>
</dbReference>
<feature type="chain" id="PRO_5011634447" evidence="1">
    <location>
        <begin position="26"/>
        <end position="198"/>
    </location>
</feature>
<dbReference type="Pfam" id="PF07589">
    <property type="entry name" value="PEP-CTERM"/>
    <property type="match status" value="1"/>
</dbReference>
<dbReference type="InterPro" id="IPR013424">
    <property type="entry name" value="Ice-binding_C"/>
</dbReference>
<gene>
    <name evidence="3" type="ORF">SAMN05216333_105105</name>
</gene>
<dbReference type="NCBIfam" id="NF038126">
    <property type="entry name" value="PEP_CTERM_FxDxF"/>
    <property type="match status" value="1"/>
</dbReference>
<sequence>MQSYLRLIAVSVAVCLGSVTSIANAGVFDGHTVNYQYYLPNLSTPYASAGNGDYRVDTGVEISNVVDGFGTLDFSGDEFVISFAHGGNFSPTAFNGFAISDVSASINPFTSFSLVSNTAVSGTPILSFDANHLYVNWAGLNFNRGELVFSVSSLTTHPNSHPVTSFSRTISPVPEPDTYALLLVGLGLVGYSARRKQI</sequence>
<feature type="signal peptide" evidence="1">
    <location>
        <begin position="1"/>
        <end position="25"/>
    </location>
</feature>
<reference evidence="4" key="1">
    <citation type="submission" date="2016-10" db="EMBL/GenBank/DDBJ databases">
        <authorList>
            <person name="Varghese N."/>
            <person name="Submissions S."/>
        </authorList>
    </citation>
    <scope>NUCLEOTIDE SEQUENCE [LARGE SCALE GENOMIC DNA]</scope>
    <source>
        <strain evidence="4">Nm76</strain>
    </source>
</reference>
<accession>A0A1H8MIA7</accession>
<dbReference type="Proteomes" id="UP000198814">
    <property type="component" value="Unassembled WGS sequence"/>
</dbReference>
<evidence type="ECO:0000256" key="1">
    <source>
        <dbReference type="SAM" id="SignalP"/>
    </source>
</evidence>
<name>A0A1H8MIA7_9PROT</name>
<dbReference type="NCBIfam" id="TIGR02595">
    <property type="entry name" value="PEP_CTERM"/>
    <property type="match status" value="1"/>
</dbReference>
<evidence type="ECO:0000313" key="3">
    <source>
        <dbReference type="EMBL" id="SEO17135.1"/>
    </source>
</evidence>
<protein>
    <submittedName>
        <fullName evidence="3">PEP-CTERM protein-sorting domain-containing protein</fullName>
    </submittedName>
</protein>
<feature type="domain" description="Ice-binding protein C-terminal" evidence="2">
    <location>
        <begin position="172"/>
        <end position="196"/>
    </location>
</feature>
<proteinExistence type="predicted"/>
<keyword evidence="4" id="KW-1185">Reference proteome</keyword>
<organism evidence="3 4">
    <name type="scientific">Nitrosomonas oligotropha</name>
    <dbReference type="NCBI Taxonomy" id="42354"/>
    <lineage>
        <taxon>Bacteria</taxon>
        <taxon>Pseudomonadati</taxon>
        <taxon>Pseudomonadota</taxon>
        <taxon>Betaproteobacteria</taxon>
        <taxon>Nitrosomonadales</taxon>
        <taxon>Nitrosomonadaceae</taxon>
        <taxon>Nitrosomonas</taxon>
    </lineage>
</organism>
<evidence type="ECO:0000259" key="2">
    <source>
        <dbReference type="Pfam" id="PF07589"/>
    </source>
</evidence>
<evidence type="ECO:0000313" key="4">
    <source>
        <dbReference type="Proteomes" id="UP000198814"/>
    </source>
</evidence>
<dbReference type="AlphaFoldDB" id="A0A1H8MIA7"/>
<keyword evidence="1" id="KW-0732">Signal</keyword>
<dbReference type="STRING" id="42354.SAMN05216333_105105"/>